<dbReference type="PANTHER" id="PTHR30388">
    <property type="entry name" value="ALDEHYDE OXIDOREDUCTASE MOLYBDENUM COFACTOR ASSEMBLY PROTEIN"/>
    <property type="match status" value="1"/>
</dbReference>
<sequence>MSHHIEDLVNSWQAAPDDDWVLVVITRVEGSAYRKVGAMMLIHSLGKSVGVISGGCLEADLKRYAQKALQTQQALSVCYDASDESDASYQLGCGGVVHLMLIPLCRENHYLNFPTLSQALKLGGRCYYQLSLCHSRAPQGAITTAVWASQAQIDKQALSLQLSDFNRAGIHQSEQATLVIPLRSRYRIAIFGGGLDAQPVCRIAMELGWQVDVVDERTSYARSHDFVGARVLKLPIEALDASFWHGLDGAIIMHHNLSLDAKALASLHTNGVNIAYIALLGPGHRRDCVLALAELTSDAIKPFFSAPAGLALGGELPASIALSILSECHGVLHQAKLGALQEVML</sequence>
<dbReference type="Pfam" id="PF13478">
    <property type="entry name" value="XdhC_C"/>
    <property type="match status" value="1"/>
</dbReference>
<reference evidence="3 4" key="1">
    <citation type="submission" date="2021-05" db="EMBL/GenBank/DDBJ databases">
        <title>Molecular characterization for Shewanella algae harboring chromosomal blaOXA-55-like strains isolated from clinical and environment sample.</title>
        <authorList>
            <person name="Ohama Y."/>
            <person name="Aoki K."/>
            <person name="Harada S."/>
            <person name="Moriya K."/>
            <person name="Ishii Y."/>
            <person name="Tateda K."/>
        </authorList>
    </citation>
    <scope>NUCLEOTIDE SEQUENCE [LARGE SCALE GENOMIC DNA]</scope>
    <source>
        <strain evidence="3 4">LMG 23746</strain>
    </source>
</reference>
<dbReference type="InterPro" id="IPR027051">
    <property type="entry name" value="XdhC_Rossmann_dom"/>
</dbReference>
<dbReference type="PANTHER" id="PTHR30388:SF4">
    <property type="entry name" value="MOLYBDENUM COFACTOR INSERTION CHAPERONE PAOD"/>
    <property type="match status" value="1"/>
</dbReference>
<proteinExistence type="predicted"/>
<organism evidence="3 4">
    <name type="scientific">Shewanella algidipiscicola</name>
    <dbReference type="NCBI Taxonomy" id="614070"/>
    <lineage>
        <taxon>Bacteria</taxon>
        <taxon>Pseudomonadati</taxon>
        <taxon>Pseudomonadota</taxon>
        <taxon>Gammaproteobacteria</taxon>
        <taxon>Alteromonadales</taxon>
        <taxon>Shewanellaceae</taxon>
        <taxon>Shewanella</taxon>
    </lineage>
</organism>
<feature type="domain" description="XdhC Rossmann" evidence="2">
    <location>
        <begin position="189"/>
        <end position="328"/>
    </location>
</feature>
<accession>A0ABQ4P5Y6</accession>
<dbReference type="Proteomes" id="UP000761574">
    <property type="component" value="Unassembled WGS sequence"/>
</dbReference>
<dbReference type="EMBL" id="BPFB01000004">
    <property type="protein sequence ID" value="GIU42838.1"/>
    <property type="molecule type" value="Genomic_DNA"/>
</dbReference>
<dbReference type="Pfam" id="PF02625">
    <property type="entry name" value="XdhC_CoxI"/>
    <property type="match status" value="1"/>
</dbReference>
<dbReference type="InterPro" id="IPR003777">
    <property type="entry name" value="XdhC_CoxI"/>
</dbReference>
<protein>
    <submittedName>
        <fullName evidence="3">Xanthine and CO dehydrogenase family maturation factor XdhC/CoxF family protein</fullName>
    </submittedName>
</protein>
<gene>
    <name evidence="3" type="ORF">TUM4630_04740</name>
</gene>
<evidence type="ECO:0000259" key="1">
    <source>
        <dbReference type="Pfam" id="PF02625"/>
    </source>
</evidence>
<feature type="domain" description="XdhC- CoxI" evidence="1">
    <location>
        <begin position="17"/>
        <end position="79"/>
    </location>
</feature>
<comment type="caution">
    <text evidence="3">The sequence shown here is derived from an EMBL/GenBank/DDBJ whole genome shotgun (WGS) entry which is preliminary data.</text>
</comment>
<dbReference type="Gene3D" id="3.40.50.720">
    <property type="entry name" value="NAD(P)-binding Rossmann-like Domain"/>
    <property type="match status" value="1"/>
</dbReference>
<evidence type="ECO:0000313" key="3">
    <source>
        <dbReference type="EMBL" id="GIU42838.1"/>
    </source>
</evidence>
<dbReference type="InterPro" id="IPR052698">
    <property type="entry name" value="MoCofactor_Util/Proc"/>
</dbReference>
<evidence type="ECO:0000313" key="4">
    <source>
        <dbReference type="Proteomes" id="UP000761574"/>
    </source>
</evidence>
<keyword evidence="4" id="KW-1185">Reference proteome</keyword>
<name>A0ABQ4P5Y6_9GAMM</name>
<evidence type="ECO:0000259" key="2">
    <source>
        <dbReference type="Pfam" id="PF13478"/>
    </source>
</evidence>
<dbReference type="RefSeq" id="WP_119976952.1">
    <property type="nucleotide sequence ID" value="NZ_BPFB01000004.1"/>
</dbReference>